<keyword evidence="3 6" id="KW-0812">Transmembrane</keyword>
<name>A0ABV6CIQ9_9RHOB</name>
<evidence type="ECO:0000256" key="5">
    <source>
        <dbReference type="ARBA" id="ARBA00023136"/>
    </source>
</evidence>
<evidence type="ECO:0000256" key="3">
    <source>
        <dbReference type="ARBA" id="ARBA00022692"/>
    </source>
</evidence>
<comment type="caution">
    <text evidence="7">The sequence shown here is derived from an EMBL/GenBank/DDBJ whole genome shotgun (WGS) entry which is preliminary data.</text>
</comment>
<reference evidence="7 8" key="1">
    <citation type="submission" date="2024-09" db="EMBL/GenBank/DDBJ databases">
        <authorList>
            <person name="Sun Q."/>
            <person name="Mori K."/>
        </authorList>
    </citation>
    <scope>NUCLEOTIDE SEQUENCE [LARGE SCALE GENOMIC DNA]</scope>
    <source>
        <strain evidence="7 8">CCM 7904</strain>
    </source>
</reference>
<comment type="similarity">
    <text evidence="2">Belongs to the CbiQ family.</text>
</comment>
<organism evidence="7 8">
    <name type="scientific">Paracoccus rhizosphaerae</name>
    <dbReference type="NCBI Taxonomy" id="1133347"/>
    <lineage>
        <taxon>Bacteria</taxon>
        <taxon>Pseudomonadati</taxon>
        <taxon>Pseudomonadota</taxon>
        <taxon>Alphaproteobacteria</taxon>
        <taxon>Rhodobacterales</taxon>
        <taxon>Paracoccaceae</taxon>
        <taxon>Paracoccus</taxon>
    </lineage>
</organism>
<evidence type="ECO:0000256" key="6">
    <source>
        <dbReference type="SAM" id="Phobius"/>
    </source>
</evidence>
<feature type="transmembrane region" description="Helical" evidence="6">
    <location>
        <begin position="93"/>
        <end position="116"/>
    </location>
</feature>
<evidence type="ECO:0000313" key="8">
    <source>
        <dbReference type="Proteomes" id="UP001589795"/>
    </source>
</evidence>
<comment type="subcellular location">
    <subcellularLocation>
        <location evidence="1">Membrane</location>
        <topology evidence="1">Multi-pass membrane protein</topology>
    </subcellularLocation>
</comment>
<evidence type="ECO:0000256" key="1">
    <source>
        <dbReference type="ARBA" id="ARBA00004141"/>
    </source>
</evidence>
<accession>A0ABV6CIQ9</accession>
<evidence type="ECO:0000256" key="2">
    <source>
        <dbReference type="ARBA" id="ARBA00008564"/>
    </source>
</evidence>
<keyword evidence="4 6" id="KW-1133">Transmembrane helix</keyword>
<dbReference type="Proteomes" id="UP001589795">
    <property type="component" value="Unassembled WGS sequence"/>
</dbReference>
<dbReference type="CDD" id="cd16914">
    <property type="entry name" value="EcfT"/>
    <property type="match status" value="1"/>
</dbReference>
<sequence>MISLVSPVRTRAHRWPAGGKLLAVCIATTLLFPVQDIAVQLAAAAVVGLLYALPGRVFLKAGLRSLRPLLPFVVILLLWHAVTRDVGDGVRIVLRMVTLVALANLVTMTTTLAEMMDVLHRVLGPLRRLGMRTDRIEIGVALVVRFTPVLVARASALSLAWRARSLRRPGWRLMVPLVLSAFEEADHVADALRARSLLE</sequence>
<feature type="transmembrane region" description="Helical" evidence="6">
    <location>
        <begin position="68"/>
        <end position="86"/>
    </location>
</feature>
<dbReference type="InterPro" id="IPR003339">
    <property type="entry name" value="ABC/ECF_trnsptr_transmembrane"/>
</dbReference>
<keyword evidence="8" id="KW-1185">Reference proteome</keyword>
<keyword evidence="5 6" id="KW-0472">Membrane</keyword>
<gene>
    <name evidence="7" type="ORF">ACFFIZ_10015</name>
</gene>
<dbReference type="RefSeq" id="WP_265505768.1">
    <property type="nucleotide sequence ID" value="NZ_JAOTBE010000004.1"/>
</dbReference>
<evidence type="ECO:0000313" key="7">
    <source>
        <dbReference type="EMBL" id="MFC0200644.1"/>
    </source>
</evidence>
<proteinExistence type="inferred from homology"/>
<dbReference type="EMBL" id="JBHLWQ010000088">
    <property type="protein sequence ID" value="MFC0200644.1"/>
    <property type="molecule type" value="Genomic_DNA"/>
</dbReference>
<evidence type="ECO:0000256" key="4">
    <source>
        <dbReference type="ARBA" id="ARBA00022989"/>
    </source>
</evidence>
<protein>
    <submittedName>
        <fullName evidence="7">Energy-coupling factor transporter transmembrane component T family protein</fullName>
    </submittedName>
</protein>
<dbReference type="Pfam" id="PF02361">
    <property type="entry name" value="CbiQ"/>
    <property type="match status" value="1"/>
</dbReference>